<dbReference type="EMBL" id="VKLS01000401">
    <property type="protein sequence ID" value="TSB33418.1"/>
    <property type="molecule type" value="Genomic_DNA"/>
</dbReference>
<feature type="chain" id="PRO_5021851671" evidence="2">
    <location>
        <begin position="29"/>
        <end position="92"/>
    </location>
</feature>
<keyword evidence="2" id="KW-0732">Signal</keyword>
<evidence type="ECO:0000256" key="2">
    <source>
        <dbReference type="SAM" id="SignalP"/>
    </source>
</evidence>
<protein>
    <submittedName>
        <fullName evidence="3">Uncharacterized protein</fullName>
    </submittedName>
</protein>
<gene>
    <name evidence="3" type="ORF">FNZ23_23665</name>
</gene>
<evidence type="ECO:0000256" key="1">
    <source>
        <dbReference type="SAM" id="MobiDB-lite"/>
    </source>
</evidence>
<accession>A0A553YW17</accession>
<sequence length="92" mass="9905">MRNRITAALVATIALAGTVVLGTTQASAAPAQAPQQATPANVADAPPGWVLRDKYWTHGGCVEAGQDGVQRHHWDEFQCANGNLQWVLWTNR</sequence>
<comment type="caution">
    <text evidence="3">The sequence shown here is derived from an EMBL/GenBank/DDBJ whole genome shotgun (WGS) entry which is preliminary data.</text>
</comment>
<organism evidence="3 4">
    <name type="scientific">Streptomyces benahoarensis</name>
    <dbReference type="NCBI Taxonomy" id="2595054"/>
    <lineage>
        <taxon>Bacteria</taxon>
        <taxon>Bacillati</taxon>
        <taxon>Actinomycetota</taxon>
        <taxon>Actinomycetes</taxon>
        <taxon>Kitasatosporales</taxon>
        <taxon>Streptomycetaceae</taxon>
        <taxon>Streptomyces</taxon>
    </lineage>
</organism>
<proteinExistence type="predicted"/>
<name>A0A553YW17_9ACTN</name>
<reference evidence="3 4" key="1">
    <citation type="submission" date="2019-07" db="EMBL/GenBank/DDBJ databases">
        <title>Draft genome for Streptomyces benahoarensis MZ03-48.</title>
        <authorList>
            <person name="Gonzalez-Pimentel J.L."/>
        </authorList>
    </citation>
    <scope>NUCLEOTIDE SEQUENCE [LARGE SCALE GENOMIC DNA]</scope>
    <source>
        <strain evidence="3 4">MZ03-48</strain>
    </source>
</reference>
<dbReference type="RefSeq" id="WP_143944254.1">
    <property type="nucleotide sequence ID" value="NZ_VKLS01000401.1"/>
</dbReference>
<dbReference type="Proteomes" id="UP000320888">
    <property type="component" value="Unassembled WGS sequence"/>
</dbReference>
<feature type="signal peptide" evidence="2">
    <location>
        <begin position="1"/>
        <end position="28"/>
    </location>
</feature>
<keyword evidence="4" id="KW-1185">Reference proteome</keyword>
<feature type="region of interest" description="Disordered" evidence="1">
    <location>
        <begin position="26"/>
        <end position="45"/>
    </location>
</feature>
<feature type="compositionally biased region" description="Low complexity" evidence="1">
    <location>
        <begin position="26"/>
        <end position="40"/>
    </location>
</feature>
<evidence type="ECO:0000313" key="4">
    <source>
        <dbReference type="Proteomes" id="UP000320888"/>
    </source>
</evidence>
<evidence type="ECO:0000313" key="3">
    <source>
        <dbReference type="EMBL" id="TSB33418.1"/>
    </source>
</evidence>
<dbReference type="AlphaFoldDB" id="A0A553YW17"/>
<dbReference type="OrthoDB" id="3541108at2"/>